<name>V9FSR4_PHYNI</name>
<comment type="caution">
    <text evidence="2">The sequence shown here is derived from an EMBL/GenBank/DDBJ whole genome shotgun (WGS) entry which is preliminary data.</text>
</comment>
<evidence type="ECO:0000313" key="2">
    <source>
        <dbReference type="EMBL" id="ETI54504.1"/>
    </source>
</evidence>
<dbReference type="Proteomes" id="UP000018721">
    <property type="component" value="Unassembled WGS sequence"/>
</dbReference>
<protein>
    <submittedName>
        <fullName evidence="2">Uncharacterized protein</fullName>
    </submittedName>
</protein>
<dbReference type="EMBL" id="ANIZ01000470">
    <property type="protein sequence ID" value="ETI54504.1"/>
    <property type="molecule type" value="Genomic_DNA"/>
</dbReference>
<dbReference type="HOGENOM" id="CLU_2563451_0_0_1"/>
<feature type="compositionally biased region" description="Basic and acidic residues" evidence="1">
    <location>
        <begin position="1"/>
        <end position="15"/>
    </location>
</feature>
<reference evidence="2 3" key="1">
    <citation type="submission" date="2013-11" db="EMBL/GenBank/DDBJ databases">
        <title>The Genome Sequence of Phytophthora parasitica P1569.</title>
        <authorList>
            <consortium name="The Broad Institute Genomics Platform"/>
            <person name="Russ C."/>
            <person name="Tyler B."/>
            <person name="Panabieres F."/>
            <person name="Shan W."/>
            <person name="Tripathy S."/>
            <person name="Grunwald N."/>
            <person name="Machado M."/>
            <person name="Johnson C.S."/>
            <person name="Arredondo F."/>
            <person name="Hong C."/>
            <person name="Coffey M."/>
            <person name="Young S.K."/>
            <person name="Zeng Q."/>
            <person name="Gargeya S."/>
            <person name="Fitzgerald M."/>
            <person name="Abouelleil A."/>
            <person name="Alvarado L."/>
            <person name="Chapman S.B."/>
            <person name="Gainer-Dewar J."/>
            <person name="Goldberg J."/>
            <person name="Griggs A."/>
            <person name="Gujja S."/>
            <person name="Hansen M."/>
            <person name="Howarth C."/>
            <person name="Imamovic A."/>
            <person name="Ireland A."/>
            <person name="Larimer J."/>
            <person name="McCowan C."/>
            <person name="Murphy C."/>
            <person name="Pearson M."/>
            <person name="Poon T.W."/>
            <person name="Priest M."/>
            <person name="Roberts A."/>
            <person name="Saif S."/>
            <person name="Shea T."/>
            <person name="Sykes S."/>
            <person name="Wortman J."/>
            <person name="Nusbaum C."/>
            <person name="Birren B."/>
        </authorList>
    </citation>
    <scope>NUCLEOTIDE SEQUENCE [LARGE SCALE GENOMIC DNA]</scope>
    <source>
        <strain evidence="2 3">P1569</strain>
    </source>
</reference>
<proteinExistence type="predicted"/>
<gene>
    <name evidence="2" type="ORF">F443_02678</name>
</gene>
<evidence type="ECO:0000313" key="3">
    <source>
        <dbReference type="Proteomes" id="UP000018721"/>
    </source>
</evidence>
<evidence type="ECO:0000256" key="1">
    <source>
        <dbReference type="SAM" id="MobiDB-lite"/>
    </source>
</evidence>
<feature type="region of interest" description="Disordered" evidence="1">
    <location>
        <begin position="60"/>
        <end position="82"/>
    </location>
</feature>
<sequence>MDAKKVCESEDAKSESDDDLEQVAAIQRKIKTPVITSVKDAHGDNTQAAQTLVTGRLNQGNEQESLCLRTNGKENRKTKRAK</sequence>
<keyword evidence="3" id="KW-1185">Reference proteome</keyword>
<dbReference type="AlphaFoldDB" id="V9FSR4"/>
<organism evidence="2 3">
    <name type="scientific">Phytophthora nicotianae P1569</name>
    <dbReference type="NCBI Taxonomy" id="1317065"/>
    <lineage>
        <taxon>Eukaryota</taxon>
        <taxon>Sar</taxon>
        <taxon>Stramenopiles</taxon>
        <taxon>Oomycota</taxon>
        <taxon>Peronosporomycetes</taxon>
        <taxon>Peronosporales</taxon>
        <taxon>Peronosporaceae</taxon>
        <taxon>Phytophthora</taxon>
    </lineage>
</organism>
<feature type="region of interest" description="Disordered" evidence="1">
    <location>
        <begin position="1"/>
        <end position="20"/>
    </location>
</feature>
<accession>V9FSR4</accession>